<keyword evidence="8" id="KW-0067">ATP-binding</keyword>
<dbReference type="PROSITE" id="PS01287">
    <property type="entry name" value="RTC"/>
    <property type="match status" value="1"/>
</dbReference>
<dbReference type="PANTHER" id="PTHR11096:SF0">
    <property type="entry name" value="RNA 3'-TERMINAL PHOSPHATE CYCLASE"/>
    <property type="match status" value="1"/>
</dbReference>
<evidence type="ECO:0000256" key="3">
    <source>
        <dbReference type="ARBA" id="ARBA00021428"/>
    </source>
</evidence>
<evidence type="ECO:0000259" key="9">
    <source>
        <dbReference type="Pfam" id="PF01137"/>
    </source>
</evidence>
<dbReference type="NCBIfam" id="TIGR03399">
    <property type="entry name" value="RNA_3prim_cycl"/>
    <property type="match status" value="1"/>
</dbReference>
<dbReference type="Pfam" id="PF01137">
    <property type="entry name" value="RTC"/>
    <property type="match status" value="1"/>
</dbReference>
<dbReference type="EC" id="6.5.1.4" evidence="2"/>
<evidence type="ECO:0000256" key="4">
    <source>
        <dbReference type="ARBA" id="ARBA00022598"/>
    </source>
</evidence>
<dbReference type="GO" id="GO:0006396">
    <property type="term" value="P:RNA processing"/>
    <property type="evidence" value="ECO:0007669"/>
    <property type="project" value="InterPro"/>
</dbReference>
<dbReference type="GeneID" id="105362567"/>
<evidence type="ECO:0000256" key="6">
    <source>
        <dbReference type="ARBA" id="ARBA00024481"/>
    </source>
</evidence>
<dbReference type="PIRSF" id="PIRSF005378">
    <property type="entry name" value="RNA3'_term_phos_cycl_euk"/>
    <property type="match status" value="1"/>
</dbReference>
<organism evidence="11 12">
    <name type="scientific">Ceratosolen solmsi marchali</name>
    <dbReference type="NCBI Taxonomy" id="326594"/>
    <lineage>
        <taxon>Eukaryota</taxon>
        <taxon>Metazoa</taxon>
        <taxon>Ecdysozoa</taxon>
        <taxon>Arthropoda</taxon>
        <taxon>Hexapoda</taxon>
        <taxon>Insecta</taxon>
        <taxon>Pterygota</taxon>
        <taxon>Neoptera</taxon>
        <taxon>Endopterygota</taxon>
        <taxon>Hymenoptera</taxon>
        <taxon>Apocrita</taxon>
        <taxon>Proctotrupomorpha</taxon>
        <taxon>Chalcidoidea</taxon>
        <taxon>Agaonidae</taxon>
        <taxon>Agaoninae</taxon>
        <taxon>Ceratosolen</taxon>
    </lineage>
</organism>
<dbReference type="RefSeq" id="XP_011498328.1">
    <property type="nucleotide sequence ID" value="XM_011500026.1"/>
</dbReference>
<keyword evidence="4" id="KW-0436">Ligase</keyword>
<evidence type="ECO:0000256" key="1">
    <source>
        <dbReference type="ARBA" id="ARBA00009206"/>
    </source>
</evidence>
<dbReference type="InterPro" id="IPR013792">
    <property type="entry name" value="RNA3'P_cycl/enolpyr_Trfase_a/b"/>
</dbReference>
<keyword evidence="11" id="KW-1185">Reference proteome</keyword>
<dbReference type="InterPro" id="IPR037136">
    <property type="entry name" value="RNA3'_phos_cyclase_dom_sf"/>
</dbReference>
<name>A0AAJ7DVV9_9HYME</name>
<feature type="domain" description="RNA 3'-terminal phosphate cyclase" evidence="9">
    <location>
        <begin position="14"/>
        <end position="340"/>
    </location>
</feature>
<evidence type="ECO:0000256" key="2">
    <source>
        <dbReference type="ARBA" id="ARBA00012725"/>
    </source>
</evidence>
<evidence type="ECO:0000259" key="10">
    <source>
        <dbReference type="Pfam" id="PF05189"/>
    </source>
</evidence>
<evidence type="ECO:0000256" key="8">
    <source>
        <dbReference type="PIRSR" id="PIRSR005378-2"/>
    </source>
</evidence>
<gene>
    <name evidence="12" type="primary">LOC105362567</name>
</gene>
<evidence type="ECO:0000313" key="11">
    <source>
        <dbReference type="Proteomes" id="UP000695007"/>
    </source>
</evidence>
<feature type="binding site" evidence="8">
    <location>
        <begin position="300"/>
        <end position="304"/>
    </location>
    <ligand>
        <name>ATP</name>
        <dbReference type="ChEBI" id="CHEBI:30616"/>
    </ligand>
</feature>
<dbReference type="GO" id="GO:0003963">
    <property type="term" value="F:RNA-3'-phosphate cyclase activity"/>
    <property type="evidence" value="ECO:0007669"/>
    <property type="project" value="UniProtKB-EC"/>
</dbReference>
<keyword evidence="5 8" id="KW-0547">Nucleotide-binding</keyword>
<feature type="active site" description="Tele-AMP-histidine intermediate" evidence="7">
    <location>
        <position position="328"/>
    </location>
</feature>
<dbReference type="InterPro" id="IPR023797">
    <property type="entry name" value="RNA3'_phos_cyclase_dom"/>
</dbReference>
<dbReference type="AlphaFoldDB" id="A0AAJ7DVV9"/>
<dbReference type="SUPFAM" id="SSF55205">
    <property type="entry name" value="EPT/RTPC-like"/>
    <property type="match status" value="1"/>
</dbReference>
<feature type="domain" description="RNA 3'-terminal phosphate cyclase insert" evidence="10">
    <location>
        <begin position="187"/>
        <end position="291"/>
    </location>
</feature>
<dbReference type="GO" id="GO:0005524">
    <property type="term" value="F:ATP binding"/>
    <property type="evidence" value="ECO:0007669"/>
    <property type="project" value="UniProtKB-KW"/>
</dbReference>
<dbReference type="Proteomes" id="UP000695007">
    <property type="component" value="Unplaced"/>
</dbReference>
<evidence type="ECO:0000256" key="5">
    <source>
        <dbReference type="ARBA" id="ARBA00022741"/>
    </source>
</evidence>
<dbReference type="CTD" id="8634"/>
<evidence type="ECO:0000313" key="12">
    <source>
        <dbReference type="RefSeq" id="XP_011498328.1"/>
    </source>
</evidence>
<feature type="binding site" evidence="8">
    <location>
        <position position="106"/>
    </location>
    <ligand>
        <name>ATP</name>
        <dbReference type="ChEBI" id="CHEBI:30616"/>
    </ligand>
</feature>
<reference evidence="12" key="1">
    <citation type="submission" date="2025-08" db="UniProtKB">
        <authorList>
            <consortium name="RefSeq"/>
        </authorList>
    </citation>
    <scope>IDENTIFICATION</scope>
</reference>
<proteinExistence type="inferred from homology"/>
<dbReference type="Gene3D" id="3.65.10.20">
    <property type="entry name" value="RNA 3'-terminal phosphate cyclase domain"/>
    <property type="match status" value="1"/>
</dbReference>
<accession>A0AAJ7DVV9</accession>
<dbReference type="InterPro" id="IPR036553">
    <property type="entry name" value="RPTC_insert"/>
</dbReference>
<dbReference type="InterPro" id="IPR020719">
    <property type="entry name" value="RNA3'_term_phos_cycl-like_CS"/>
</dbReference>
<evidence type="ECO:0000256" key="7">
    <source>
        <dbReference type="PIRSR" id="PIRSR005378-1"/>
    </source>
</evidence>
<dbReference type="InterPro" id="IPR000228">
    <property type="entry name" value="RNA3'_term_phos_cyc"/>
</dbReference>
<dbReference type="GO" id="GO:0005634">
    <property type="term" value="C:nucleus"/>
    <property type="evidence" value="ECO:0007669"/>
    <property type="project" value="TreeGrafter"/>
</dbReference>
<protein>
    <recommendedName>
        <fullName evidence="3">RNA 3'-terminal phosphate cyclase</fullName>
        <ecNumber evidence="2">6.5.1.4</ecNumber>
    </recommendedName>
</protein>
<sequence>MSEEIVKIDGDSNNGGGQIVRIAVCLSALYKIPIQIINIRRGLSKSGLREQHLRGVNLIKEMCDAEVTGAYLGSPYLLFKPGVLQHKSDEYVANIKTAGCICLLIQIILPCALFLSKSTTYILKGGTNVPLGPQVEYFKNVFRPFLRRFGADFQLDVIRRGYYPDGGGEVRLHVTPVHHLNGIELLDPGVPVDIKGWSFAAGCVKINEAKQLTRDTTDIIAKELSKLNIPMPPINIITYKEPRNGTVGNGYGINIMCKTTTNCIFGGSGLSARLFVTDPASSAASELINPISTNSCVDLFLKDQMIIFMALAKGHSKVNVGNLPITPHTQRAKEVAETMLFKKGIVFNLRRYMDNSYVLECDGAGYTNNYLN</sequence>
<dbReference type="PANTHER" id="PTHR11096">
    <property type="entry name" value="RNA 3' TERMINAL PHOSPHATE CYCLASE"/>
    <property type="match status" value="1"/>
</dbReference>
<dbReference type="InterPro" id="IPR017770">
    <property type="entry name" value="RNA3'_term_phos_cyc_type_1"/>
</dbReference>
<comment type="catalytic activity">
    <reaction evidence="6">
        <text>a 3'-end 3'-phospho-ribonucleotide-RNA + ATP = a 3'-end 2',3'-cyclophospho-ribonucleotide-RNA + AMP + diphosphate</text>
        <dbReference type="Rhea" id="RHEA:23976"/>
        <dbReference type="Rhea" id="RHEA-COMP:10463"/>
        <dbReference type="Rhea" id="RHEA-COMP:10464"/>
        <dbReference type="ChEBI" id="CHEBI:30616"/>
        <dbReference type="ChEBI" id="CHEBI:33019"/>
        <dbReference type="ChEBI" id="CHEBI:83062"/>
        <dbReference type="ChEBI" id="CHEBI:83064"/>
        <dbReference type="ChEBI" id="CHEBI:456215"/>
        <dbReference type="EC" id="6.5.1.4"/>
    </reaction>
</comment>
<comment type="similarity">
    <text evidence="1">Belongs to the RNA 3'-terminal cyclase family. Type 1 subfamily.</text>
</comment>
<dbReference type="Gene3D" id="3.30.360.20">
    <property type="entry name" value="RNA 3'-terminal phosphate cyclase, insert domain"/>
    <property type="match status" value="1"/>
</dbReference>
<dbReference type="KEGG" id="csol:105362567"/>
<dbReference type="InterPro" id="IPR013791">
    <property type="entry name" value="RNA3'-term_phos_cycl_insert"/>
</dbReference>
<dbReference type="Pfam" id="PF05189">
    <property type="entry name" value="RTC_insert"/>
    <property type="match status" value="1"/>
</dbReference>